<dbReference type="GO" id="GO:0016020">
    <property type="term" value="C:membrane"/>
    <property type="evidence" value="ECO:0007669"/>
    <property type="project" value="UniProtKB-SubCell"/>
</dbReference>
<reference evidence="9" key="1">
    <citation type="journal article" date="2011" name="Genome Res.">
        <title>Phylogeny-wide analysis of social amoeba genomes highlights ancient origins for complex intercellular communication.</title>
        <authorList>
            <person name="Heidel A.J."/>
            <person name="Lawal H.M."/>
            <person name="Felder M."/>
            <person name="Schilde C."/>
            <person name="Helps N.R."/>
            <person name="Tunggal B."/>
            <person name="Rivero F."/>
            <person name="John U."/>
            <person name="Schleicher M."/>
            <person name="Eichinger L."/>
            <person name="Platzer M."/>
            <person name="Noegel A.A."/>
            <person name="Schaap P."/>
            <person name="Gloeckner G."/>
        </authorList>
    </citation>
    <scope>NUCLEOTIDE SEQUENCE [LARGE SCALE GENOMIC DNA]</scope>
    <source>
        <strain evidence="9">SH3</strain>
    </source>
</reference>
<dbReference type="Gene3D" id="1.20.120.350">
    <property type="entry name" value="Voltage-gated potassium channels. Chain C"/>
    <property type="match status" value="1"/>
</dbReference>
<dbReference type="Pfam" id="PF00188">
    <property type="entry name" value="CAP"/>
    <property type="match status" value="1"/>
</dbReference>
<dbReference type="Pfam" id="PF00520">
    <property type="entry name" value="Ion_trans"/>
    <property type="match status" value="1"/>
</dbReference>
<dbReference type="EMBL" id="GL883014">
    <property type="protein sequence ID" value="EGG19701.1"/>
    <property type="molecule type" value="Genomic_DNA"/>
</dbReference>
<dbReference type="InterPro" id="IPR035940">
    <property type="entry name" value="CAP_sf"/>
</dbReference>
<dbReference type="GeneID" id="14871526"/>
<dbReference type="InterPro" id="IPR005821">
    <property type="entry name" value="Ion_trans_dom"/>
</dbReference>
<evidence type="ECO:0000256" key="3">
    <source>
        <dbReference type="ARBA" id="ARBA00022989"/>
    </source>
</evidence>
<feature type="compositionally biased region" description="Polar residues" evidence="5">
    <location>
        <begin position="311"/>
        <end position="324"/>
    </location>
</feature>
<sequence length="1310" mass="145585">MRYFRTSPKNVIKVFFVYKSTHRYIIHRGRREETTEKQREMSSNNNNHLYKDKAKEASFNSNSWKHYIDIYERAAERLLQLSVPTIEDLTKNTSYSAETIRIAFYSAFHTVLEETTNTRPIQQPIQQLQKQQPQSRKAQSRQLYKPSIEWDDSGCSNNSNNNLQTTTTEEKIYINDDWLAYFTSLVKHRSKNESVFRIKSFKPKASTNNNNNNNSPAKGAKLNLNNNKLKSNQFSDNLFNSKSPTKNDYRNGYFLDDLQVGNDDDENDSTTILRYRYEKDFVLQKDGAAHIITLSPDYGIPFHFQETIVTASSSSAPPETNGNPTKKKHKTSDNNNSSNNNGGKENGWCSLIFHSVLYLQFIVGVYSYGEPSVDGAPSWFERSNLMLINAVRIAPKEYLKKYTNFGDHDILSPDVYPAVPPVFWEPTLGKSSRYHSQDMATNQCFSHPSCDGTDTFDRIGRYYKCSSLATENIAAGMASPLETNNQWICDSGSGDPYSTSCAGDGGADGHRKNIMSPDSLVVGVGYGYSAQGYRFFWTQDFGNSLCVAALKMFPVHSGSHIFDGTNTIDFMADWYPSTLISRMMNNQVDASVVIVGKKYPMSLDMGTTDKGKCVSSFSYAGHEYAPDKPTTSTTTGSVSTTGRATTTDAASTTTQEGTTTYVSTTTSQSTTGWSSTTTDSASTTTSSISTTTTTGTPDVDPTPTPSSSTDHMDGESYVGCYVDQVAHDLSESIIYDDRLTNGRCISHCARNLYKYAGSEYGNICYCGNKYGYYGKADNASECHVPCKGNTSEVCGGDSRLSIYESGFVGCYDFKKTVHQFTTAFRSSQITANGCRSLCKSKSFDVSATTHGNLCLCAHSFELDQSALIIDDPDQCRIKCTYSNQYPNQYDSHTNSTTSSYDFCGTDSSTLIYNNKDYKVYMNDSSSHQSFDDYVEDEAIFNASSFLQPTFSLFFFFFIFIFYKISLYFLNQLIDRRMSSSPKITTMVGGSGSGSGAGNNSNSSSNSGKGSGIPSNFLSHSAASNLPKFKIGGDDDDDDHRDISHKQQQQQHINSVGGSSSNSAYSLGGSGSVGTTSSSLNNSSSGNNINHANGLGDSPSSGGHGIIGGGGGGGNGGRTRVYEDYNDILGQTASSSDYTNHKDRHCSTYANRVLFSNKYYYAYIFMIFINLVLIIWLIVNLVQKSTSVPTHWLFVLLDILVNVSLFIEISLQIISQKRRYFNSWSNIFDCVVLVFSIAGLFMYLFTKKDHQFDFEGIIIIFFTALRYVVQFLRLLAMIKRQKLKSSTFNSRVDFTELKDTDLVFDVDSSDF</sequence>
<proteinExistence type="predicted"/>
<dbReference type="SMART" id="SM00321">
    <property type="entry name" value="WSC"/>
    <property type="match status" value="1"/>
</dbReference>
<accession>F4PY41</accession>
<feature type="transmembrane region" description="Helical" evidence="6">
    <location>
        <begin position="1225"/>
        <end position="1244"/>
    </location>
</feature>
<evidence type="ECO:0000313" key="9">
    <source>
        <dbReference type="Proteomes" id="UP000007797"/>
    </source>
</evidence>
<dbReference type="KEGG" id="dfa:DFA_00279"/>
<feature type="region of interest" description="Disordered" evidence="5">
    <location>
        <begin position="984"/>
        <end position="1013"/>
    </location>
</feature>
<gene>
    <name evidence="8" type="ORF">DFA_00279</name>
</gene>
<feature type="transmembrane region" description="Helical" evidence="6">
    <location>
        <begin position="1256"/>
        <end position="1275"/>
    </location>
</feature>
<keyword evidence="4 6" id="KW-0472">Membrane</keyword>
<feature type="region of interest" description="Disordered" evidence="5">
    <location>
        <begin position="625"/>
        <end position="713"/>
    </location>
</feature>
<evidence type="ECO:0000259" key="7">
    <source>
        <dbReference type="PROSITE" id="PS51212"/>
    </source>
</evidence>
<comment type="subcellular location">
    <subcellularLocation>
        <location evidence="1">Membrane</location>
        <topology evidence="1">Multi-pass membrane protein</topology>
    </subcellularLocation>
</comment>
<feature type="compositionally biased region" description="Low complexity" evidence="5">
    <location>
        <begin position="1054"/>
        <end position="1087"/>
    </location>
</feature>
<dbReference type="InterPro" id="IPR014044">
    <property type="entry name" value="CAP_dom"/>
</dbReference>
<dbReference type="Gene3D" id="3.40.33.10">
    <property type="entry name" value="CAP"/>
    <property type="match status" value="1"/>
</dbReference>
<organism evidence="8 9">
    <name type="scientific">Cavenderia fasciculata</name>
    <name type="common">Slime mold</name>
    <name type="synonym">Dictyostelium fasciculatum</name>
    <dbReference type="NCBI Taxonomy" id="261658"/>
    <lineage>
        <taxon>Eukaryota</taxon>
        <taxon>Amoebozoa</taxon>
        <taxon>Evosea</taxon>
        <taxon>Eumycetozoa</taxon>
        <taxon>Dictyostelia</taxon>
        <taxon>Acytosteliales</taxon>
        <taxon>Cavenderiaceae</taxon>
        <taxon>Cavenderia</taxon>
    </lineage>
</organism>
<feature type="transmembrane region" description="Helical" evidence="6">
    <location>
        <begin position="1190"/>
        <end position="1213"/>
    </location>
</feature>
<feature type="compositionally biased region" description="Low complexity" evidence="5">
    <location>
        <begin position="997"/>
        <end position="1007"/>
    </location>
</feature>
<dbReference type="STRING" id="1054147.F4PY41"/>
<dbReference type="PANTHER" id="PTHR38483">
    <property type="entry name" value="CHROMOSOME 1, WHOLE GENOME SHOTGUN SEQUENCE"/>
    <property type="match status" value="1"/>
</dbReference>
<evidence type="ECO:0000256" key="1">
    <source>
        <dbReference type="ARBA" id="ARBA00004141"/>
    </source>
</evidence>
<dbReference type="CDD" id="cd05379">
    <property type="entry name" value="CAP_bacterial"/>
    <property type="match status" value="1"/>
</dbReference>
<dbReference type="PANTHER" id="PTHR38483:SF1">
    <property type="entry name" value="ION TRANSPORT DOMAIN-CONTAINING PROTEIN"/>
    <property type="match status" value="1"/>
</dbReference>
<protein>
    <submittedName>
        <fullName evidence="8">WSC domain-containing protein</fullName>
    </submittedName>
</protein>
<feature type="compositionally biased region" description="Low complexity" evidence="5">
    <location>
        <begin position="123"/>
        <end position="142"/>
    </location>
</feature>
<evidence type="ECO:0000256" key="2">
    <source>
        <dbReference type="ARBA" id="ARBA00022692"/>
    </source>
</evidence>
<feature type="region of interest" description="Disordered" evidence="5">
    <location>
        <begin position="123"/>
        <end position="143"/>
    </location>
</feature>
<dbReference type="RefSeq" id="XP_004357995.1">
    <property type="nucleotide sequence ID" value="XM_004357938.1"/>
</dbReference>
<dbReference type="Proteomes" id="UP000007797">
    <property type="component" value="Unassembled WGS sequence"/>
</dbReference>
<keyword evidence="3 6" id="KW-1133">Transmembrane helix</keyword>
<evidence type="ECO:0000313" key="8">
    <source>
        <dbReference type="EMBL" id="EGG19701.1"/>
    </source>
</evidence>
<dbReference type="OrthoDB" id="5985073at2759"/>
<evidence type="ECO:0000256" key="6">
    <source>
        <dbReference type="SAM" id="Phobius"/>
    </source>
</evidence>
<evidence type="ECO:0000256" key="4">
    <source>
        <dbReference type="ARBA" id="ARBA00023136"/>
    </source>
</evidence>
<keyword evidence="2 6" id="KW-0812">Transmembrane</keyword>
<dbReference type="GO" id="GO:0005216">
    <property type="term" value="F:monoatomic ion channel activity"/>
    <property type="evidence" value="ECO:0007669"/>
    <property type="project" value="InterPro"/>
</dbReference>
<dbReference type="InterPro" id="IPR027359">
    <property type="entry name" value="Volt_channel_dom_sf"/>
</dbReference>
<dbReference type="Pfam" id="PF01822">
    <property type="entry name" value="WSC"/>
    <property type="match status" value="1"/>
</dbReference>
<evidence type="ECO:0000256" key="5">
    <source>
        <dbReference type="SAM" id="MobiDB-lite"/>
    </source>
</evidence>
<feature type="region of interest" description="Disordered" evidence="5">
    <location>
        <begin position="1027"/>
        <end position="1109"/>
    </location>
</feature>
<dbReference type="InterPro" id="IPR002889">
    <property type="entry name" value="WSC_carb-bd"/>
</dbReference>
<feature type="region of interest" description="Disordered" evidence="5">
    <location>
        <begin position="203"/>
        <end position="223"/>
    </location>
</feature>
<feature type="domain" description="WSC" evidence="7">
    <location>
        <begin position="714"/>
        <end position="806"/>
    </location>
</feature>
<dbReference type="PROSITE" id="PS51212">
    <property type="entry name" value="WSC"/>
    <property type="match status" value="1"/>
</dbReference>
<dbReference type="SUPFAM" id="SSF55797">
    <property type="entry name" value="PR-1-like"/>
    <property type="match status" value="1"/>
</dbReference>
<feature type="transmembrane region" description="Helical" evidence="6">
    <location>
        <begin position="950"/>
        <end position="969"/>
    </location>
</feature>
<keyword evidence="9" id="KW-1185">Reference proteome</keyword>
<dbReference type="SUPFAM" id="SSF81324">
    <property type="entry name" value="Voltage-gated potassium channels"/>
    <property type="match status" value="1"/>
</dbReference>
<feature type="transmembrane region" description="Helical" evidence="6">
    <location>
        <begin position="1159"/>
        <end position="1178"/>
    </location>
</feature>
<feature type="region of interest" description="Disordered" evidence="5">
    <location>
        <begin position="311"/>
        <end position="341"/>
    </location>
</feature>
<feature type="compositionally biased region" description="Low complexity" evidence="5">
    <location>
        <begin position="629"/>
        <end position="709"/>
    </location>
</feature>
<name>F4PY41_CACFS</name>